<dbReference type="Gene3D" id="3.40.50.720">
    <property type="entry name" value="NAD(P)-binding Rossmann-like Domain"/>
    <property type="match status" value="1"/>
</dbReference>
<evidence type="ECO:0000313" key="14">
    <source>
        <dbReference type="EMBL" id="MBB4910657.1"/>
    </source>
</evidence>
<dbReference type="FunFam" id="3.40.47.10:FF:000019">
    <property type="entry name" value="Polyketide synthase type I"/>
    <property type="match status" value="1"/>
</dbReference>
<dbReference type="Pfam" id="PF00109">
    <property type="entry name" value="ketoacyl-synt"/>
    <property type="match status" value="1"/>
</dbReference>
<dbReference type="InterPro" id="IPR020806">
    <property type="entry name" value="PKS_PP-bd"/>
</dbReference>
<feature type="domain" description="Ketosynthase family 3 (KS3)" evidence="12">
    <location>
        <begin position="33"/>
        <end position="444"/>
    </location>
</feature>
<reference evidence="14 15" key="1">
    <citation type="submission" date="2020-08" db="EMBL/GenBank/DDBJ databases">
        <title>Genomic Encyclopedia of Type Strains, Phase III (KMG-III): the genomes of soil and plant-associated and newly described type strains.</title>
        <authorList>
            <person name="Whitman W."/>
        </authorList>
    </citation>
    <scope>NUCLEOTIDE SEQUENCE [LARGE SCALE GENOMIC DNA]</scope>
    <source>
        <strain evidence="14 15">CECT 8960</strain>
    </source>
</reference>
<evidence type="ECO:0000256" key="9">
    <source>
        <dbReference type="ARBA" id="ARBA00023315"/>
    </source>
</evidence>
<dbReference type="PANTHER" id="PTHR43775">
    <property type="entry name" value="FATTY ACID SYNTHASE"/>
    <property type="match status" value="1"/>
</dbReference>
<dbReference type="SMART" id="SM00823">
    <property type="entry name" value="PKS_PP"/>
    <property type="match status" value="1"/>
</dbReference>
<dbReference type="GO" id="GO:0033068">
    <property type="term" value="P:macrolide biosynthetic process"/>
    <property type="evidence" value="ECO:0007669"/>
    <property type="project" value="UniProtKB-ARBA"/>
</dbReference>
<proteinExistence type="predicted"/>
<dbReference type="InterPro" id="IPR032821">
    <property type="entry name" value="PKS_assoc"/>
</dbReference>
<dbReference type="Gene3D" id="3.10.129.110">
    <property type="entry name" value="Polyketide synthase dehydratase"/>
    <property type="match status" value="1"/>
</dbReference>
<organism evidence="14 15">
    <name type="scientific">Actinophytocola algeriensis</name>
    <dbReference type="NCBI Taxonomy" id="1768010"/>
    <lineage>
        <taxon>Bacteria</taxon>
        <taxon>Bacillati</taxon>
        <taxon>Actinomycetota</taxon>
        <taxon>Actinomycetes</taxon>
        <taxon>Pseudonocardiales</taxon>
        <taxon>Pseudonocardiaceae</taxon>
    </lineage>
</organism>
<dbReference type="Gene3D" id="3.30.70.3290">
    <property type="match status" value="1"/>
</dbReference>
<feature type="domain" description="PKS/mFAS DH" evidence="13">
    <location>
        <begin position="922"/>
        <end position="1201"/>
    </location>
</feature>
<dbReference type="SUPFAM" id="SSF53901">
    <property type="entry name" value="Thiolase-like"/>
    <property type="match status" value="1"/>
</dbReference>
<dbReference type="Proteomes" id="UP000520767">
    <property type="component" value="Unassembled WGS sequence"/>
</dbReference>
<dbReference type="InterPro" id="IPR055123">
    <property type="entry name" value="SpnB-like_Rossmann"/>
</dbReference>
<dbReference type="RefSeq" id="WP_184814721.1">
    <property type="nucleotide sequence ID" value="NZ_JACHJQ010000008.1"/>
</dbReference>
<dbReference type="CDD" id="cd00833">
    <property type="entry name" value="PKS"/>
    <property type="match status" value="1"/>
</dbReference>
<dbReference type="EMBL" id="JACHJQ010000008">
    <property type="protein sequence ID" value="MBB4910657.1"/>
    <property type="molecule type" value="Genomic_DNA"/>
</dbReference>
<dbReference type="PROSITE" id="PS00012">
    <property type="entry name" value="PHOSPHOPANTETHEINE"/>
    <property type="match status" value="1"/>
</dbReference>
<dbReference type="InterPro" id="IPR036291">
    <property type="entry name" value="NAD(P)-bd_dom_sf"/>
</dbReference>
<dbReference type="InterPro" id="IPR014031">
    <property type="entry name" value="Ketoacyl_synth_C"/>
</dbReference>
<comment type="cofactor">
    <cofactor evidence="1">
        <name>pantetheine 4'-phosphate</name>
        <dbReference type="ChEBI" id="CHEBI:47942"/>
    </cofactor>
</comment>
<dbReference type="Pfam" id="PF16197">
    <property type="entry name" value="KAsynt_C_assoc"/>
    <property type="match status" value="1"/>
</dbReference>
<sequence>MADEHKYVDYLRRASAELQSLRGELRRIRARAEEPMAIIGMGCRYPGGVTSPDELWALVANAGDAVTELPRDRGWDLARLHDPGPEPAAWTSYVGHGGFLTDVASFDADFFNISPREAPSVDPQHRLLLECSVEAVERAGIPLDSLRGKQVGVFNGIMSTGVPGQVASLAAGRVAYTFGFEGPALTVDTACSSSLVALHLAAQALRHGECDLALVGGATVMATPDMLVYFSRQRGLAPDGRCKSFGATADGTGLAEGAGVLLLELLSDARRLGHPVLALVRGSAVNQDGQSNGITAPNGPAQQRVIRAAMSSARVLASDVDVVEAHGTGTRLGDPIEAQAIIATYGADRPEDRPVLLGSLKSNIGHTQAAAGVAGVIKMVQAMHHGVVPPTLHVDAPSPHVDWSAGAAELVTRTVSWPETGRPRRAAVSSFGLSGTNAHVILEQGDEPAVPDPVDRPIVTGVAPLLLSAKTEEALRGQAERLRSWVDRGDTVAPVDIAAALATMRHAMPVRAAVLGADRADLLRGLDALAAGDAAANVFQVAARPDGHLAVMFTGQGAQRPQAGQGLHDRFPVFAEALDDVCSIADEQLERPLRTVMFARPDTAHARLLDRTDYTQAATFALEVALFRLIESWGVRPAFLIGHSVGELTAAHVAGVWSLRDAAKVVVERGRLMAALPDGGAMVAVAAAEDWVRGMLVSLGTDVSVAAVNGPAATVISGDGRLVDEVAAACRAAGVRTKPLRTSHAFHSARMAPVLDPFARVLESVAFRAPRTPVVSNVTGALLTDEQACSPGYWVSQVRETVRFAEGIRTLHGRGVSRFLELGPDTALTVAARTTVEQVSDSRSELFTALLRRGRQDVDAALSALALLHTDGVAVDWEAVFGGRPARRVELPTYAFQGKRYWSAPGSGVADAGGLGLDVVQHPFLRAAADVPGTQGLLMTGRLSVETHPWLADHAPGGNALLPGTALVELAARAGADVDCPVVRDLTLHTPLALSGRAAARLRVALTAPDEHGARSITVHSRREDALTADPWLLHASGTVIPQQVVVPETAELTGEWPPPGAVSVDLDGAYERLAGHGLDYGPAFRGVRAVWRRGDDVFADVALPDDRHGESAAFVLHPALWDAAVHALALAGFDDDDGKARLPYSWQGVSVHNGGALALRVRLSWTGEEMLSMTAADPSGAPVVTVETLRLRAVSTARLSTPVSAGEALFHVEWQPAPRDGSPSLTGGWAVIGPDDARLTGALRQSWGDGHWYPDLAAMTRSQESDVPAPAVVVLVQPPTTEVGAGVPAAVRAAVSRMLSFLRSWLADERQTASRLVVVTRGAVTGDARDVAAAAVWGLLRSAQTEHPGRIVVVDLDGTEASDRALSAITRIDEPQLAIREGELLVPRLARLTVPEPVVPSLAANGTVMITGATGSLGAAMAGHLVTEHGVRRLLLVSRRGPAAEGAAELVAELGALGAEASVVACDVSDRAELATLLSGVPADRPLTGIVHAAGALADGMIESLSEERLDTVLRPKVDAAWHLHELTEGLDLRLFAVFSSLSGTLGGAGQANYAAANAFLDALAAHRRALGLPAQSLAWGAWETDDGMAGRSAESDRERVARSGLLALPAKEALALFDLGWAADEPVVVPARLDVTTLRRTFPVAEQVPPLLRGLIRSPRSTTAGTADRSAALRAQLAELSEQGQRRELLRVVREHVAAVLGHPAPGAVTPDRGFLDLGLDSLTGVELRNRLDLVTGLRLPSTLIFDYPTSLAVAEHLWRQLFPPSASRAGPGADDAGIRLALTTIPVARLRAAGVLDTLLRLAEEPGTTDPATPATQSTQDSIRKMAAEDLVRLALGRGGS</sequence>
<dbReference type="PROSITE" id="PS52019">
    <property type="entry name" value="PKS_MFAS_DH"/>
    <property type="match status" value="1"/>
</dbReference>
<dbReference type="InterPro" id="IPR006162">
    <property type="entry name" value="Ppantetheine_attach_site"/>
</dbReference>
<comment type="pathway">
    <text evidence="2">Antibiotic biosynthesis.</text>
</comment>
<keyword evidence="9" id="KW-0012">Acyltransferase</keyword>
<keyword evidence="15" id="KW-1185">Reference proteome</keyword>
<dbReference type="SMART" id="SM00826">
    <property type="entry name" value="PKS_DH"/>
    <property type="match status" value="1"/>
</dbReference>
<dbReference type="CDD" id="cd08956">
    <property type="entry name" value="KR_3_FAS_SDR_x"/>
    <property type="match status" value="1"/>
</dbReference>
<dbReference type="SMART" id="SM00825">
    <property type="entry name" value="PKS_KS"/>
    <property type="match status" value="1"/>
</dbReference>
<keyword evidence="7" id="KW-0045">Antibiotic biosynthesis</keyword>
<dbReference type="InterPro" id="IPR014043">
    <property type="entry name" value="Acyl_transferase_dom"/>
</dbReference>
<dbReference type="SMART" id="SM01294">
    <property type="entry name" value="PKS_PP_betabranch"/>
    <property type="match status" value="1"/>
</dbReference>
<feature type="active site" description="Proton acceptor; for dehydratase activity" evidence="10">
    <location>
        <position position="954"/>
    </location>
</feature>
<evidence type="ECO:0000256" key="6">
    <source>
        <dbReference type="ARBA" id="ARBA00022737"/>
    </source>
</evidence>
<dbReference type="SMART" id="SM00822">
    <property type="entry name" value="PKS_KR"/>
    <property type="match status" value="1"/>
</dbReference>
<dbReference type="SMART" id="SM00827">
    <property type="entry name" value="PKS_AT"/>
    <property type="match status" value="1"/>
</dbReference>
<keyword evidence="5 14" id="KW-0808">Transferase</keyword>
<evidence type="ECO:0000256" key="4">
    <source>
        <dbReference type="ARBA" id="ARBA00022553"/>
    </source>
</evidence>
<evidence type="ECO:0000256" key="2">
    <source>
        <dbReference type="ARBA" id="ARBA00004792"/>
    </source>
</evidence>
<dbReference type="PROSITE" id="PS00606">
    <property type="entry name" value="KS3_1"/>
    <property type="match status" value="1"/>
</dbReference>
<protein>
    <submittedName>
        <fullName evidence="14">Acyl transferase domain-containing protein</fullName>
    </submittedName>
</protein>
<dbReference type="InterPro" id="IPR042104">
    <property type="entry name" value="PKS_dehydratase_sf"/>
</dbReference>
<dbReference type="InterPro" id="IPR057326">
    <property type="entry name" value="KR_dom"/>
</dbReference>
<evidence type="ECO:0000259" key="11">
    <source>
        <dbReference type="PROSITE" id="PS50075"/>
    </source>
</evidence>
<dbReference type="PROSITE" id="PS52004">
    <property type="entry name" value="KS3_2"/>
    <property type="match status" value="1"/>
</dbReference>
<dbReference type="Pfam" id="PF02801">
    <property type="entry name" value="Ketoacyl-synt_C"/>
    <property type="match status" value="1"/>
</dbReference>
<feature type="domain" description="Carrier" evidence="11">
    <location>
        <begin position="1689"/>
        <end position="1764"/>
    </location>
</feature>
<dbReference type="InterPro" id="IPR018201">
    <property type="entry name" value="Ketoacyl_synth_AS"/>
</dbReference>
<dbReference type="Pfam" id="PF00698">
    <property type="entry name" value="Acyl_transf_1"/>
    <property type="match status" value="1"/>
</dbReference>
<dbReference type="GO" id="GO:0004315">
    <property type="term" value="F:3-oxoacyl-[acyl-carrier-protein] synthase activity"/>
    <property type="evidence" value="ECO:0007669"/>
    <property type="project" value="InterPro"/>
</dbReference>
<dbReference type="InterPro" id="IPR001227">
    <property type="entry name" value="Ac_transferase_dom_sf"/>
</dbReference>
<keyword evidence="8" id="KW-0511">Multifunctional enzyme</keyword>
<evidence type="ECO:0000256" key="3">
    <source>
        <dbReference type="ARBA" id="ARBA00022450"/>
    </source>
</evidence>
<feature type="region of interest" description="N-terminal hotdog fold" evidence="10">
    <location>
        <begin position="922"/>
        <end position="1047"/>
    </location>
</feature>
<evidence type="ECO:0000256" key="1">
    <source>
        <dbReference type="ARBA" id="ARBA00001957"/>
    </source>
</evidence>
<dbReference type="SUPFAM" id="SSF51735">
    <property type="entry name" value="NAD(P)-binding Rossmann-fold domains"/>
    <property type="match status" value="2"/>
</dbReference>
<dbReference type="InterPro" id="IPR020841">
    <property type="entry name" value="PKS_Beta-ketoAc_synthase_dom"/>
</dbReference>
<evidence type="ECO:0000256" key="10">
    <source>
        <dbReference type="PROSITE-ProRule" id="PRU01363"/>
    </source>
</evidence>
<dbReference type="InterPro" id="IPR009081">
    <property type="entry name" value="PP-bd_ACP"/>
</dbReference>
<dbReference type="GO" id="GO:0006633">
    <property type="term" value="P:fatty acid biosynthetic process"/>
    <property type="evidence" value="ECO:0007669"/>
    <property type="project" value="InterPro"/>
</dbReference>
<dbReference type="InterPro" id="IPR016039">
    <property type="entry name" value="Thiolase-like"/>
</dbReference>
<dbReference type="Pfam" id="PF00550">
    <property type="entry name" value="PP-binding"/>
    <property type="match status" value="1"/>
</dbReference>
<dbReference type="GO" id="GO:0031177">
    <property type="term" value="F:phosphopantetheine binding"/>
    <property type="evidence" value="ECO:0007669"/>
    <property type="project" value="InterPro"/>
</dbReference>
<dbReference type="InterPro" id="IPR016036">
    <property type="entry name" value="Malonyl_transacylase_ACP-bd"/>
</dbReference>
<feature type="region of interest" description="C-terminal hotdog fold" evidence="10">
    <location>
        <begin position="1062"/>
        <end position="1201"/>
    </location>
</feature>
<dbReference type="SUPFAM" id="SSF47336">
    <property type="entry name" value="ACP-like"/>
    <property type="match status" value="1"/>
</dbReference>
<dbReference type="Pfam" id="PF22953">
    <property type="entry name" value="SpnB_Rossmann"/>
    <property type="match status" value="1"/>
</dbReference>
<dbReference type="Gene3D" id="3.40.47.10">
    <property type="match status" value="1"/>
</dbReference>
<dbReference type="Gene3D" id="3.40.366.10">
    <property type="entry name" value="Malonyl-Coenzyme A Acyl Carrier Protein, domain 2"/>
    <property type="match status" value="1"/>
</dbReference>
<dbReference type="GO" id="GO:0004312">
    <property type="term" value="F:fatty acid synthase activity"/>
    <property type="evidence" value="ECO:0007669"/>
    <property type="project" value="TreeGrafter"/>
</dbReference>
<comment type="caution">
    <text evidence="14">The sequence shown here is derived from an EMBL/GenBank/DDBJ whole genome shotgun (WGS) entry which is preliminary data.</text>
</comment>
<dbReference type="InterPro" id="IPR049552">
    <property type="entry name" value="PKS_DH_N"/>
</dbReference>
<dbReference type="InterPro" id="IPR050091">
    <property type="entry name" value="PKS_NRPS_Biosynth_Enz"/>
</dbReference>
<name>A0A7W7QBT6_9PSEU</name>
<dbReference type="InterPro" id="IPR036736">
    <property type="entry name" value="ACP-like_sf"/>
</dbReference>
<keyword evidence="3" id="KW-0596">Phosphopantetheine</keyword>
<dbReference type="Pfam" id="PF08990">
    <property type="entry name" value="Docking"/>
    <property type="match status" value="1"/>
</dbReference>
<gene>
    <name evidence="14" type="ORF">FHR82_006916</name>
</gene>
<dbReference type="InterPro" id="IPR016035">
    <property type="entry name" value="Acyl_Trfase/lysoPLipase"/>
</dbReference>
<dbReference type="InterPro" id="IPR014030">
    <property type="entry name" value="Ketoacyl_synth_N"/>
</dbReference>
<keyword evidence="6" id="KW-0677">Repeat</keyword>
<accession>A0A7W7QBT6</accession>
<dbReference type="InterPro" id="IPR049551">
    <property type="entry name" value="PKS_DH_C"/>
</dbReference>
<keyword evidence="4" id="KW-0597">Phosphoprotein</keyword>
<dbReference type="InterPro" id="IPR013968">
    <property type="entry name" value="PKS_KR"/>
</dbReference>
<dbReference type="Pfam" id="PF21089">
    <property type="entry name" value="PKS_DH_N"/>
    <property type="match status" value="1"/>
</dbReference>
<evidence type="ECO:0000256" key="5">
    <source>
        <dbReference type="ARBA" id="ARBA00022679"/>
    </source>
</evidence>
<evidence type="ECO:0000256" key="8">
    <source>
        <dbReference type="ARBA" id="ARBA00023268"/>
    </source>
</evidence>
<dbReference type="Pfam" id="PF08659">
    <property type="entry name" value="KR"/>
    <property type="match status" value="1"/>
</dbReference>
<evidence type="ECO:0000259" key="12">
    <source>
        <dbReference type="PROSITE" id="PS52004"/>
    </source>
</evidence>
<dbReference type="InterPro" id="IPR020807">
    <property type="entry name" value="PKS_DH"/>
</dbReference>
<dbReference type="FunFam" id="1.10.1200.10:FF:000007">
    <property type="entry name" value="Probable polyketide synthase pks17"/>
    <property type="match status" value="1"/>
</dbReference>
<dbReference type="Pfam" id="PF14765">
    <property type="entry name" value="PS-DH"/>
    <property type="match status" value="1"/>
</dbReference>
<dbReference type="PROSITE" id="PS50075">
    <property type="entry name" value="CARRIER"/>
    <property type="match status" value="1"/>
</dbReference>
<evidence type="ECO:0000313" key="15">
    <source>
        <dbReference type="Proteomes" id="UP000520767"/>
    </source>
</evidence>
<feature type="active site" description="Proton donor; for dehydratase activity" evidence="10">
    <location>
        <position position="1123"/>
    </location>
</feature>
<dbReference type="PANTHER" id="PTHR43775:SF51">
    <property type="entry name" value="INACTIVE PHENOLPHTHIOCEROL SYNTHESIS POLYKETIDE SYNTHASE TYPE I PKS1-RELATED"/>
    <property type="match status" value="1"/>
</dbReference>
<evidence type="ECO:0000256" key="7">
    <source>
        <dbReference type="ARBA" id="ARBA00023194"/>
    </source>
</evidence>
<dbReference type="SUPFAM" id="SSF52151">
    <property type="entry name" value="FabD/lysophospholipase-like"/>
    <property type="match status" value="1"/>
</dbReference>
<dbReference type="SUPFAM" id="SSF55048">
    <property type="entry name" value="Probable ACP-binding domain of malonyl-CoA ACP transacylase"/>
    <property type="match status" value="1"/>
</dbReference>
<dbReference type="Gene3D" id="1.10.1200.10">
    <property type="entry name" value="ACP-like"/>
    <property type="match status" value="1"/>
</dbReference>
<dbReference type="InterPro" id="IPR049900">
    <property type="entry name" value="PKS_mFAS_DH"/>
</dbReference>
<evidence type="ECO:0000259" key="13">
    <source>
        <dbReference type="PROSITE" id="PS52019"/>
    </source>
</evidence>
<dbReference type="InterPro" id="IPR015083">
    <property type="entry name" value="NorB/c/GfsB-D-like_docking"/>
</dbReference>